<evidence type="ECO:0000313" key="1">
    <source>
        <dbReference type="EMBL" id="GAA3122684.1"/>
    </source>
</evidence>
<name>A0ABP6MQS3_9ACTN</name>
<dbReference type="EMBL" id="BAAAVM010000006">
    <property type="protein sequence ID" value="GAA3122684.1"/>
    <property type="molecule type" value="Genomic_DNA"/>
</dbReference>
<sequence length="148" mass="16913">MQEQARQQANDQFDHWLRQERRAVYAELLQDTDDLQYKLAELVSCRGEGTAEATTLEALLEFHTANVQLTRRSGPLATIAHPAVLTMYQTLVEQCVRLFRRLQGMRPPDLPWDEIAEQYQQYSVNNSRLIAAVAVDIQVGPANRRSMG</sequence>
<evidence type="ECO:0000313" key="2">
    <source>
        <dbReference type="Proteomes" id="UP001500893"/>
    </source>
</evidence>
<protein>
    <submittedName>
        <fullName evidence="1">Uncharacterized protein</fullName>
    </submittedName>
</protein>
<proteinExistence type="predicted"/>
<comment type="caution">
    <text evidence="1">The sequence shown here is derived from an EMBL/GenBank/DDBJ whole genome shotgun (WGS) entry which is preliminary data.</text>
</comment>
<reference evidence="2" key="1">
    <citation type="journal article" date="2019" name="Int. J. Syst. Evol. Microbiol.">
        <title>The Global Catalogue of Microorganisms (GCM) 10K type strain sequencing project: providing services to taxonomists for standard genome sequencing and annotation.</title>
        <authorList>
            <consortium name="The Broad Institute Genomics Platform"/>
            <consortium name="The Broad Institute Genome Sequencing Center for Infectious Disease"/>
            <person name="Wu L."/>
            <person name="Ma J."/>
        </authorList>
    </citation>
    <scope>NUCLEOTIDE SEQUENCE [LARGE SCALE GENOMIC DNA]</scope>
    <source>
        <strain evidence="2">JCM 11574</strain>
    </source>
</reference>
<accession>A0ABP6MQS3</accession>
<organism evidence="1 2">
    <name type="scientific">Streptomyces rameus</name>
    <dbReference type="NCBI Taxonomy" id="68261"/>
    <lineage>
        <taxon>Bacteria</taxon>
        <taxon>Bacillati</taxon>
        <taxon>Actinomycetota</taxon>
        <taxon>Actinomycetes</taxon>
        <taxon>Kitasatosporales</taxon>
        <taxon>Streptomycetaceae</taxon>
        <taxon>Streptomyces</taxon>
    </lineage>
</organism>
<dbReference type="Proteomes" id="UP001500893">
    <property type="component" value="Unassembled WGS sequence"/>
</dbReference>
<gene>
    <name evidence="1" type="ORF">GCM10010521_07230</name>
</gene>
<keyword evidence="2" id="KW-1185">Reference proteome</keyword>
<dbReference type="RefSeq" id="WP_345047123.1">
    <property type="nucleotide sequence ID" value="NZ_BAAAVM010000006.1"/>
</dbReference>